<keyword evidence="6" id="KW-0391">Immunity</keyword>
<evidence type="ECO:0000256" key="4">
    <source>
        <dbReference type="ARBA" id="ARBA00022588"/>
    </source>
</evidence>
<keyword evidence="15" id="KW-1185">Reference proteome</keyword>
<dbReference type="GO" id="GO:0031265">
    <property type="term" value="C:CD95 death-inducing signaling complex"/>
    <property type="evidence" value="ECO:0007669"/>
    <property type="project" value="TreeGrafter"/>
</dbReference>
<evidence type="ECO:0000256" key="6">
    <source>
        <dbReference type="ARBA" id="ARBA00022859"/>
    </source>
</evidence>
<dbReference type="PANTHER" id="PTHR15077:SF10">
    <property type="entry name" value="FAS-ASSOCIATED DEATH DOMAIN PROTEIN"/>
    <property type="match status" value="1"/>
</dbReference>
<evidence type="ECO:0000256" key="11">
    <source>
        <dbReference type="ARBA" id="ARBA00075696"/>
    </source>
</evidence>
<comment type="caution">
    <text evidence="14">The sequence shown here is derived from an EMBL/GenBank/DDBJ whole genome shotgun (WGS) entry which is preliminary data.</text>
</comment>
<feature type="non-terminal residue" evidence="14">
    <location>
        <position position="1"/>
    </location>
</feature>
<dbReference type="EMBL" id="VWZO01020293">
    <property type="protein sequence ID" value="NXH21835.1"/>
    <property type="molecule type" value="Genomic_DNA"/>
</dbReference>
<comment type="function">
    <text evidence="7">Apoptotic adapter molecule that recruits caspases CASP8 or CASP10 to the activated FAS/CD95 or TNFRSF1A/TNFR-1 receptors. The resulting aggregate called the death-inducing signaling complex (DISC) performs CASP8 proteolytic activation. Active CASP8 initiates the subsequent cascade of caspases mediating apoptosis. Involved in interferon-mediated antiviral immune response, playing a role in the positive regulation of interferon signaling.</text>
</comment>
<evidence type="ECO:0000313" key="15">
    <source>
        <dbReference type="Proteomes" id="UP000534107"/>
    </source>
</evidence>
<dbReference type="PROSITE" id="PS50017">
    <property type="entry name" value="DEATH_DOMAIN"/>
    <property type="match status" value="1"/>
</dbReference>
<reference evidence="14 15" key="1">
    <citation type="submission" date="2019-09" db="EMBL/GenBank/DDBJ databases">
        <title>Bird 10,000 Genomes (B10K) Project - Family phase.</title>
        <authorList>
            <person name="Zhang G."/>
        </authorList>
    </citation>
    <scope>NUCLEOTIDE SEQUENCE [LARGE SCALE GENOMIC DNA]</scope>
    <source>
        <strain evidence="14">B10K-DU-001-16</strain>
        <tissue evidence="14">Muscle</tissue>
    </source>
</reference>
<proteinExistence type="predicted"/>
<dbReference type="CDD" id="cd08336">
    <property type="entry name" value="DED_FADD"/>
    <property type="match status" value="1"/>
</dbReference>
<comment type="subunit">
    <text evidence="8">Can self-associate. Component of the AIM2 PANoptosome complex, a multiprotein complex that drives inflammatory cell death (PANoptosis). Component of the death-induced signaling complex (DISC) composed of cell surface receptor FAS/CD95 or TNFRSF1A, adapter protein FADD and the CASP8 protease; recruitment of CASP8 to the complex is required for processing of CASP8 into the p18 and p10 subunits. Interacts (via death domain) with FAS (via death domain). Interacts directly (via DED domain) with NOL3 (via CARD domain); inhibits death-inducing signaling complex (DISC) assembly by inhibiting the increase in FAS-FADD binding induced by FAS activation. Interacts with CFLAR, PEA15 and MBD4. When phosphorylated, part of a complex containing HIPK3 and FAS. May interact with MAVS/IPS1. Interacts with MOCV v-CFLAR protein and PIDD1. Interacts with RIPK1 and TRADD. Interacts with stimulated TNFRSF10B. Interacts with DDX24.</text>
</comment>
<dbReference type="Gene3D" id="1.10.533.10">
    <property type="entry name" value="Death Domain, Fas"/>
    <property type="match status" value="2"/>
</dbReference>
<dbReference type="GO" id="GO:0005737">
    <property type="term" value="C:cytoplasm"/>
    <property type="evidence" value="ECO:0007669"/>
    <property type="project" value="UniProtKB-SubCell"/>
</dbReference>
<evidence type="ECO:0000256" key="7">
    <source>
        <dbReference type="ARBA" id="ARBA00059068"/>
    </source>
</evidence>
<dbReference type="GO" id="GO:0097191">
    <property type="term" value="P:extrinsic apoptotic signaling pathway"/>
    <property type="evidence" value="ECO:0007669"/>
    <property type="project" value="TreeGrafter"/>
</dbReference>
<gene>
    <name evidence="14" type="primary">Fadd</name>
    <name evidence="14" type="ORF">BUCCAP_R14041</name>
</gene>
<dbReference type="GO" id="GO:0045087">
    <property type="term" value="P:innate immune response"/>
    <property type="evidence" value="ECO:0007669"/>
    <property type="project" value="UniProtKB-KW"/>
</dbReference>
<dbReference type="SUPFAM" id="SSF47986">
    <property type="entry name" value="DEATH domain"/>
    <property type="match status" value="2"/>
</dbReference>
<evidence type="ECO:0000256" key="9">
    <source>
        <dbReference type="ARBA" id="ARBA00069996"/>
    </source>
</evidence>
<feature type="domain" description="DED" evidence="13">
    <location>
        <begin position="3"/>
        <end position="81"/>
    </location>
</feature>
<dbReference type="PROSITE" id="PS50168">
    <property type="entry name" value="DED"/>
    <property type="match status" value="1"/>
</dbReference>
<evidence type="ECO:0000256" key="2">
    <source>
        <dbReference type="ARBA" id="ARBA00022490"/>
    </source>
</evidence>
<keyword evidence="3" id="KW-0597">Phosphoprotein</keyword>
<dbReference type="Proteomes" id="UP000534107">
    <property type="component" value="Unassembled WGS sequence"/>
</dbReference>
<dbReference type="OrthoDB" id="100767at2759"/>
<feature type="domain" description="Death" evidence="12">
    <location>
        <begin position="98"/>
        <end position="180"/>
    </location>
</feature>
<dbReference type="InterPro" id="IPR011029">
    <property type="entry name" value="DEATH-like_dom_sf"/>
</dbReference>
<dbReference type="GO" id="GO:0030674">
    <property type="term" value="F:protein-macromolecule adaptor activity"/>
    <property type="evidence" value="ECO:0007669"/>
    <property type="project" value="UniProtKB-ARBA"/>
</dbReference>
<evidence type="ECO:0000256" key="3">
    <source>
        <dbReference type="ARBA" id="ARBA00022553"/>
    </source>
</evidence>
<dbReference type="InterPro" id="IPR016729">
    <property type="entry name" value="FADD"/>
</dbReference>
<dbReference type="Pfam" id="PF01335">
    <property type="entry name" value="DED"/>
    <property type="match status" value="1"/>
</dbReference>
<evidence type="ECO:0000256" key="8">
    <source>
        <dbReference type="ARBA" id="ARBA00066149"/>
    </source>
</evidence>
<dbReference type="GO" id="GO:0005123">
    <property type="term" value="F:death receptor binding"/>
    <property type="evidence" value="ECO:0007669"/>
    <property type="project" value="TreeGrafter"/>
</dbReference>
<dbReference type="GO" id="GO:0001819">
    <property type="term" value="P:positive regulation of cytokine production"/>
    <property type="evidence" value="ECO:0007669"/>
    <property type="project" value="UniProtKB-ARBA"/>
</dbReference>
<evidence type="ECO:0000259" key="12">
    <source>
        <dbReference type="PROSITE" id="PS50017"/>
    </source>
</evidence>
<keyword evidence="4" id="KW-0399">Innate immunity</keyword>
<dbReference type="InterPro" id="IPR000488">
    <property type="entry name" value="Death_dom"/>
</dbReference>
<dbReference type="InterPro" id="IPR001875">
    <property type="entry name" value="DED_dom"/>
</dbReference>
<dbReference type="GO" id="GO:0089720">
    <property type="term" value="F:caspase binding"/>
    <property type="evidence" value="ECO:0007669"/>
    <property type="project" value="TreeGrafter"/>
</dbReference>
<dbReference type="AlphaFoldDB" id="A0A7K9I9H8"/>
<accession>A0A7K9I9H8</accession>
<evidence type="ECO:0000256" key="10">
    <source>
        <dbReference type="ARBA" id="ARBA00071128"/>
    </source>
</evidence>
<dbReference type="SMART" id="SM00005">
    <property type="entry name" value="DEATH"/>
    <property type="match status" value="1"/>
</dbReference>
<sequence length="180" mass="20795">MDKFLKLLHQFSQRLSESEVSSLKFLCTGKIGKRKLESVQAAKDLFTILLEQQDITRDNVTFLEELLKDIKRYDLLSELKQFVEEGEVSAPDEQPDVHEQPIEVISKNMGRDWKMLMRKLDLSEAQMDEIVDANPRSLREQSVQSLRMWQKGKGKDAKVADLIKALRSCDMNLVADKVQQ</sequence>
<dbReference type="GO" id="GO:0045089">
    <property type="term" value="P:positive regulation of innate immune response"/>
    <property type="evidence" value="ECO:0007669"/>
    <property type="project" value="TreeGrafter"/>
</dbReference>
<feature type="non-terminal residue" evidence="14">
    <location>
        <position position="180"/>
    </location>
</feature>
<evidence type="ECO:0000256" key="5">
    <source>
        <dbReference type="ARBA" id="ARBA00022703"/>
    </source>
</evidence>
<dbReference type="SMART" id="SM00031">
    <property type="entry name" value="DED"/>
    <property type="match status" value="1"/>
</dbReference>
<dbReference type="FunFam" id="1.10.533.10:FF:000062">
    <property type="entry name" value="Fas-associated via death domain"/>
    <property type="match status" value="1"/>
</dbReference>
<evidence type="ECO:0000313" key="14">
    <source>
        <dbReference type="EMBL" id="NXH21835.1"/>
    </source>
</evidence>
<keyword evidence="2" id="KW-0963">Cytoplasm</keyword>
<evidence type="ECO:0000256" key="1">
    <source>
        <dbReference type="ARBA" id="ARBA00004496"/>
    </source>
</evidence>
<protein>
    <recommendedName>
        <fullName evidence="9">FAS-associated death domain protein</fullName>
    </recommendedName>
    <alternativeName>
        <fullName evidence="11">FAS-associating death domain-containing protein</fullName>
    </alternativeName>
    <alternativeName>
        <fullName evidence="10">Fas-associated death domain protein</fullName>
    </alternativeName>
</protein>
<organism evidence="14 15">
    <name type="scientific">Bucco capensis</name>
    <name type="common">collared puffbird</name>
    <dbReference type="NCBI Taxonomy" id="135168"/>
    <lineage>
        <taxon>Eukaryota</taxon>
        <taxon>Metazoa</taxon>
        <taxon>Chordata</taxon>
        <taxon>Craniata</taxon>
        <taxon>Vertebrata</taxon>
        <taxon>Euteleostomi</taxon>
        <taxon>Archelosauria</taxon>
        <taxon>Archosauria</taxon>
        <taxon>Dinosauria</taxon>
        <taxon>Saurischia</taxon>
        <taxon>Theropoda</taxon>
        <taxon>Coelurosauria</taxon>
        <taxon>Aves</taxon>
        <taxon>Neognathae</taxon>
        <taxon>Neoaves</taxon>
        <taxon>Telluraves</taxon>
        <taxon>Coraciimorphae</taxon>
        <taxon>Piciformes</taxon>
        <taxon>Bucconidae</taxon>
        <taxon>Bucco</taxon>
    </lineage>
</organism>
<name>A0A7K9I9H8_9PICI</name>
<evidence type="ECO:0000259" key="13">
    <source>
        <dbReference type="PROSITE" id="PS50168"/>
    </source>
</evidence>
<dbReference type="GO" id="GO:2001238">
    <property type="term" value="P:positive regulation of extrinsic apoptotic signaling pathway"/>
    <property type="evidence" value="ECO:0007669"/>
    <property type="project" value="UniProtKB-ARBA"/>
</dbReference>
<keyword evidence="5" id="KW-0053">Apoptosis</keyword>
<comment type="subcellular location">
    <subcellularLocation>
        <location evidence="1">Cytoplasm</location>
    </subcellularLocation>
</comment>
<dbReference type="FunFam" id="1.10.533.10:FF:000059">
    <property type="entry name" value="Fas-associated via death domain"/>
    <property type="match status" value="1"/>
</dbReference>
<dbReference type="Pfam" id="PF00531">
    <property type="entry name" value="Death"/>
    <property type="match status" value="1"/>
</dbReference>
<dbReference type="PANTHER" id="PTHR15077">
    <property type="entry name" value="FAS-ASSOCIATING DEATH DOMAIN-CONTAINING PROTEIN FADD"/>
    <property type="match status" value="1"/>
</dbReference>